<dbReference type="GeneTree" id="ENSGT00940000161325"/>
<evidence type="ECO:0000256" key="2">
    <source>
        <dbReference type="ARBA" id="ARBA00022490"/>
    </source>
</evidence>
<dbReference type="Ensembl" id="ENSCWAT00000016132.1">
    <property type="protein sequence ID" value="ENSCWAP00000014862.1"/>
    <property type="gene ID" value="ENSCWAG00000011458.1"/>
</dbReference>
<dbReference type="GO" id="GO:0160021">
    <property type="term" value="P:maternal-to-zygotic transition of gene expression"/>
    <property type="evidence" value="ECO:0007669"/>
    <property type="project" value="Ensembl"/>
</dbReference>
<feature type="compositionally biased region" description="Low complexity" evidence="5">
    <location>
        <begin position="26"/>
        <end position="36"/>
    </location>
</feature>
<dbReference type="InterPro" id="IPR035979">
    <property type="entry name" value="RBD_domain_sf"/>
</dbReference>
<accession>A0A8C3WE42</accession>
<organism evidence="7 8">
    <name type="scientific">Catagonus wagneri</name>
    <name type="common">Chacoan peccary</name>
    <dbReference type="NCBI Taxonomy" id="51154"/>
    <lineage>
        <taxon>Eukaryota</taxon>
        <taxon>Metazoa</taxon>
        <taxon>Chordata</taxon>
        <taxon>Craniata</taxon>
        <taxon>Vertebrata</taxon>
        <taxon>Euteleostomi</taxon>
        <taxon>Mammalia</taxon>
        <taxon>Eutheria</taxon>
        <taxon>Laurasiatheria</taxon>
        <taxon>Artiodactyla</taxon>
        <taxon>Suina</taxon>
        <taxon>Tayassuidae</taxon>
        <taxon>Catagonus</taxon>
    </lineage>
</organism>
<dbReference type="Proteomes" id="UP000694540">
    <property type="component" value="Unplaced"/>
</dbReference>
<evidence type="ECO:0000256" key="3">
    <source>
        <dbReference type="ARBA" id="ARBA00022884"/>
    </source>
</evidence>
<evidence type="ECO:0000256" key="4">
    <source>
        <dbReference type="PROSITE-ProRule" id="PRU00176"/>
    </source>
</evidence>
<comment type="subcellular location">
    <subcellularLocation>
        <location evidence="1">Cytoplasm</location>
    </subcellularLocation>
</comment>
<evidence type="ECO:0000256" key="5">
    <source>
        <dbReference type="SAM" id="MobiDB-lite"/>
    </source>
</evidence>
<evidence type="ECO:0000259" key="6">
    <source>
        <dbReference type="PROSITE" id="PS50102"/>
    </source>
</evidence>
<dbReference type="GO" id="GO:0031397">
    <property type="term" value="P:negative regulation of protein ubiquitination"/>
    <property type="evidence" value="ECO:0007669"/>
    <property type="project" value="Ensembl"/>
</dbReference>
<feature type="region of interest" description="Disordered" evidence="5">
    <location>
        <begin position="92"/>
        <end position="124"/>
    </location>
</feature>
<feature type="region of interest" description="Disordered" evidence="5">
    <location>
        <begin position="206"/>
        <end position="237"/>
    </location>
</feature>
<feature type="domain" description="RRM" evidence="6">
    <location>
        <begin position="137"/>
        <end position="179"/>
    </location>
</feature>
<keyword evidence="8" id="KW-1185">Reference proteome</keyword>
<dbReference type="AlphaFoldDB" id="A0A8C3WE42"/>
<evidence type="ECO:0000313" key="8">
    <source>
        <dbReference type="Proteomes" id="UP000694540"/>
    </source>
</evidence>
<gene>
    <name evidence="7" type="primary">PABPN1L</name>
</gene>
<dbReference type="GO" id="GO:0062026">
    <property type="term" value="P:negative regulation of SCF-dependent proteasomal ubiquitin-dependent catabolic process"/>
    <property type="evidence" value="ECO:0007669"/>
    <property type="project" value="Ensembl"/>
</dbReference>
<reference evidence="7" key="2">
    <citation type="submission" date="2025-09" db="UniProtKB">
        <authorList>
            <consortium name="Ensembl"/>
        </authorList>
    </citation>
    <scope>IDENTIFICATION</scope>
</reference>
<dbReference type="SUPFAM" id="SSF54928">
    <property type="entry name" value="RNA-binding domain, RBD"/>
    <property type="match status" value="1"/>
</dbReference>
<dbReference type="Gene3D" id="3.30.70.330">
    <property type="match status" value="1"/>
</dbReference>
<dbReference type="InterPro" id="IPR000504">
    <property type="entry name" value="RRM_dom"/>
</dbReference>
<evidence type="ECO:0000313" key="7">
    <source>
        <dbReference type="Ensembl" id="ENSCWAP00000014862.1"/>
    </source>
</evidence>
<proteinExistence type="predicted"/>
<dbReference type="GO" id="GO:0005634">
    <property type="term" value="C:nucleus"/>
    <property type="evidence" value="ECO:0007669"/>
    <property type="project" value="TreeGrafter"/>
</dbReference>
<evidence type="ECO:0000256" key="1">
    <source>
        <dbReference type="ARBA" id="ARBA00004496"/>
    </source>
</evidence>
<dbReference type="PANTHER" id="PTHR23236:SF27">
    <property type="entry name" value="EMBRYONIC POLYADENYLATE-BINDING PROTEIN 2"/>
    <property type="match status" value="1"/>
</dbReference>
<keyword evidence="2" id="KW-0963">Cytoplasm</keyword>
<dbReference type="PANTHER" id="PTHR23236">
    <property type="entry name" value="EUKARYOTIC TRANSLATION INITIATION FACTOR 4B/4H"/>
    <property type="match status" value="1"/>
</dbReference>
<sequence>MWPFLGRALFPPPTKAWLQRASSDPAAQGWGAWGQAEKTPRGSARGGREPEDEGDPGFLLALLESEGLAEGPVPEQELEAIRLKLWAMEQARAPEPQAQQREEDAGAPLAGQPLSPEAGGTPLSVDTATEKVEADHRSIYVGNVDYGGTAQELEAYFNHCGEIHRVTILCDRFSGHPKGSEGVRTEVLDRLGLRFQVLPKRTNLPGISSTDRGGLRGHCSARGRPLPPSGLEAGPRFRPRGRNRTGLCFSIVSLTSSLRPGHTPLVIWGQHWPWYSGGG</sequence>
<dbReference type="GO" id="GO:0008143">
    <property type="term" value="F:poly(A) binding"/>
    <property type="evidence" value="ECO:0007669"/>
    <property type="project" value="Ensembl"/>
</dbReference>
<protein>
    <submittedName>
        <fullName evidence="7">PABPN1 like, cytoplasmic</fullName>
    </submittedName>
</protein>
<dbReference type="GO" id="GO:0000288">
    <property type="term" value="P:nuclear-transcribed mRNA catabolic process, deadenylation-dependent decay"/>
    <property type="evidence" value="ECO:0007669"/>
    <property type="project" value="Ensembl"/>
</dbReference>
<dbReference type="Pfam" id="PF00076">
    <property type="entry name" value="RRM_1"/>
    <property type="match status" value="1"/>
</dbReference>
<reference evidence="7" key="1">
    <citation type="submission" date="2025-08" db="UniProtKB">
        <authorList>
            <consortium name="Ensembl"/>
        </authorList>
    </citation>
    <scope>IDENTIFICATION</scope>
</reference>
<dbReference type="PROSITE" id="PS50102">
    <property type="entry name" value="RRM"/>
    <property type="match status" value="1"/>
</dbReference>
<keyword evidence="3 4" id="KW-0694">RNA-binding</keyword>
<name>A0A8C3WE42_9CETA</name>
<dbReference type="GO" id="GO:0005737">
    <property type="term" value="C:cytoplasm"/>
    <property type="evidence" value="ECO:0007669"/>
    <property type="project" value="UniProtKB-SubCell"/>
</dbReference>
<dbReference type="InterPro" id="IPR012677">
    <property type="entry name" value="Nucleotide-bd_a/b_plait_sf"/>
</dbReference>
<feature type="region of interest" description="Disordered" evidence="5">
    <location>
        <begin position="19"/>
        <end position="56"/>
    </location>
</feature>